<comment type="subcellular location">
    <subcellularLocation>
        <location evidence="1 10">Cell membrane</location>
        <topology evidence="1 10">Multi-pass membrane protein</topology>
    </subcellularLocation>
</comment>
<comment type="caution">
    <text evidence="10">Lacks conserved residue(s) required for the propagation of feature annotation.</text>
</comment>
<feature type="region of interest" description="Disordered" evidence="11">
    <location>
        <begin position="64"/>
        <end position="87"/>
    </location>
</feature>
<evidence type="ECO:0000256" key="11">
    <source>
        <dbReference type="SAM" id="MobiDB-lite"/>
    </source>
</evidence>
<name>A0A7T7S1J3_9ACTO</name>
<keyword evidence="10" id="KW-0915">Sodium</keyword>
<keyword evidence="2 10" id="KW-1003">Cell membrane</keyword>
<proteinExistence type="inferred from homology"/>
<accession>A0A7T7S1J3</accession>
<evidence type="ECO:0000256" key="10">
    <source>
        <dbReference type="HAMAP-Rule" id="MF_00454"/>
    </source>
</evidence>
<keyword evidence="5 10" id="KW-0472">Membrane</keyword>
<evidence type="ECO:0000256" key="2">
    <source>
        <dbReference type="ARBA" id="ARBA00022475"/>
    </source>
</evidence>
<evidence type="ECO:0000313" key="13">
    <source>
        <dbReference type="Proteomes" id="UP000595895"/>
    </source>
</evidence>
<comment type="activity regulation">
    <text evidence="10">Na(+) is not transported, but it plays an essential structural role and its presence is essential for fluoride channel function.</text>
</comment>
<evidence type="ECO:0000256" key="9">
    <source>
        <dbReference type="ARBA" id="ARBA00049940"/>
    </source>
</evidence>
<evidence type="ECO:0000313" key="12">
    <source>
        <dbReference type="EMBL" id="QQM67318.1"/>
    </source>
</evidence>
<dbReference type="PANTHER" id="PTHR28259">
    <property type="entry name" value="FLUORIDE EXPORT PROTEIN 1-RELATED"/>
    <property type="match status" value="1"/>
</dbReference>
<dbReference type="GO" id="GO:0062054">
    <property type="term" value="F:fluoride channel activity"/>
    <property type="evidence" value="ECO:0007669"/>
    <property type="project" value="UniProtKB-UniRule"/>
</dbReference>
<feature type="transmembrane region" description="Helical" evidence="10">
    <location>
        <begin position="135"/>
        <end position="159"/>
    </location>
</feature>
<feature type="binding site" evidence="10">
    <location>
        <position position="107"/>
    </location>
    <ligand>
        <name>Na(+)</name>
        <dbReference type="ChEBI" id="CHEBI:29101"/>
        <note>structural</note>
    </ligand>
</feature>
<dbReference type="InterPro" id="IPR003691">
    <property type="entry name" value="FluC"/>
</dbReference>
<dbReference type="Proteomes" id="UP000595895">
    <property type="component" value="Chromosome"/>
</dbReference>
<evidence type="ECO:0000256" key="5">
    <source>
        <dbReference type="ARBA" id="ARBA00023136"/>
    </source>
</evidence>
<dbReference type="EMBL" id="CP066802">
    <property type="protein sequence ID" value="QQM67318.1"/>
    <property type="molecule type" value="Genomic_DNA"/>
</dbReference>
<dbReference type="GO" id="GO:0140114">
    <property type="term" value="P:cellular detoxification of fluoride"/>
    <property type="evidence" value="ECO:0007669"/>
    <property type="project" value="UniProtKB-UniRule"/>
</dbReference>
<evidence type="ECO:0000256" key="1">
    <source>
        <dbReference type="ARBA" id="ARBA00004651"/>
    </source>
</evidence>
<dbReference type="GO" id="GO:0005886">
    <property type="term" value="C:plasma membrane"/>
    <property type="evidence" value="ECO:0007669"/>
    <property type="project" value="UniProtKB-SubCell"/>
</dbReference>
<organism evidence="12 13">
    <name type="scientific">Actinomyces weissii</name>
    <dbReference type="NCBI Taxonomy" id="675090"/>
    <lineage>
        <taxon>Bacteria</taxon>
        <taxon>Bacillati</taxon>
        <taxon>Actinomycetota</taxon>
        <taxon>Actinomycetes</taxon>
        <taxon>Actinomycetales</taxon>
        <taxon>Actinomycetaceae</taxon>
        <taxon>Actinomyces</taxon>
    </lineage>
</organism>
<keyword evidence="6 10" id="KW-0407">Ion channel</keyword>
<sequence length="164" mass="16269">MRAEARALALVAAGGAAGAGLRALLSAWWPASADSLPTTTLLVNLSGAFLLGLLHGWLDGRLGERPAAPGPTQGEPGSAQDSAPLPQPVAVPSGSTLRLLLGTGLLGGFTTHSTFSLEALRLLEQAPALGGTYLLGSFTGGLLLAAVGLWAGASLVAAVRQGVA</sequence>
<evidence type="ECO:0000256" key="7">
    <source>
        <dbReference type="ARBA" id="ARBA00035120"/>
    </source>
</evidence>
<keyword evidence="13" id="KW-1185">Reference proteome</keyword>
<gene>
    <name evidence="10" type="primary">fluC</name>
    <name evidence="10" type="synonym">crcB</name>
    <name evidence="12" type="ORF">JG540_10050</name>
</gene>
<evidence type="ECO:0000256" key="3">
    <source>
        <dbReference type="ARBA" id="ARBA00022692"/>
    </source>
</evidence>
<reference evidence="12 13" key="1">
    <citation type="submission" date="2020-12" db="EMBL/GenBank/DDBJ databases">
        <authorList>
            <person name="Zhou J."/>
        </authorList>
    </citation>
    <scope>NUCLEOTIDE SEQUENCE [LARGE SCALE GENOMIC DNA]</scope>
    <source>
        <strain evidence="12 13">CCUG 61299</strain>
    </source>
</reference>
<dbReference type="KEGG" id="awe:JG540_10050"/>
<feature type="transmembrane region" description="Helical" evidence="10">
    <location>
        <begin position="39"/>
        <end position="58"/>
    </location>
</feature>
<keyword evidence="4 10" id="KW-1133">Transmembrane helix</keyword>
<comment type="similarity">
    <text evidence="7 10">Belongs to the fluoride channel Fluc/FEX (TC 1.A.43) family.</text>
</comment>
<dbReference type="GO" id="GO:0046872">
    <property type="term" value="F:metal ion binding"/>
    <property type="evidence" value="ECO:0007669"/>
    <property type="project" value="UniProtKB-KW"/>
</dbReference>
<dbReference type="PANTHER" id="PTHR28259:SF1">
    <property type="entry name" value="FLUORIDE EXPORT PROTEIN 1-RELATED"/>
    <property type="match status" value="1"/>
</dbReference>
<keyword evidence="10" id="KW-0479">Metal-binding</keyword>
<dbReference type="RefSeq" id="WP_200275802.1">
    <property type="nucleotide sequence ID" value="NZ_CP066802.1"/>
</dbReference>
<feature type="binding site" evidence="10">
    <location>
        <position position="110"/>
    </location>
    <ligand>
        <name>Na(+)</name>
        <dbReference type="ChEBI" id="CHEBI:29101"/>
        <note>structural</note>
    </ligand>
</feature>
<dbReference type="AlphaFoldDB" id="A0A7T7S1J3"/>
<dbReference type="HAMAP" id="MF_00454">
    <property type="entry name" value="FluC"/>
    <property type="match status" value="1"/>
</dbReference>
<protein>
    <recommendedName>
        <fullName evidence="10">Fluoride-specific ion channel FluC</fullName>
    </recommendedName>
</protein>
<dbReference type="Pfam" id="PF02537">
    <property type="entry name" value="CRCB"/>
    <property type="match status" value="1"/>
</dbReference>
<comment type="catalytic activity">
    <reaction evidence="8">
        <text>fluoride(in) = fluoride(out)</text>
        <dbReference type="Rhea" id="RHEA:76159"/>
        <dbReference type="ChEBI" id="CHEBI:17051"/>
    </reaction>
    <physiologicalReaction direction="left-to-right" evidence="8">
        <dbReference type="Rhea" id="RHEA:76160"/>
    </physiologicalReaction>
</comment>
<comment type="function">
    <text evidence="9 10">Fluoride-specific ion channel. Important for reducing fluoride concentration in the cell, thus reducing its toxicity.</text>
</comment>
<keyword evidence="3 10" id="KW-0812">Transmembrane</keyword>
<keyword evidence="10" id="KW-0813">Transport</keyword>
<evidence type="ECO:0000256" key="6">
    <source>
        <dbReference type="ARBA" id="ARBA00023303"/>
    </source>
</evidence>
<evidence type="ECO:0000256" key="8">
    <source>
        <dbReference type="ARBA" id="ARBA00035585"/>
    </source>
</evidence>
<evidence type="ECO:0000256" key="4">
    <source>
        <dbReference type="ARBA" id="ARBA00022989"/>
    </source>
</evidence>
<keyword evidence="10" id="KW-0406">Ion transport</keyword>